<dbReference type="PROSITE" id="PS51257">
    <property type="entry name" value="PROKAR_LIPOPROTEIN"/>
    <property type="match status" value="1"/>
</dbReference>
<keyword evidence="1" id="KW-0472">Membrane</keyword>
<proteinExistence type="predicted"/>
<gene>
    <name evidence="2" type="ORF">Pla175_06430</name>
</gene>
<dbReference type="EMBL" id="CP036291">
    <property type="protein sequence ID" value="QDU87284.1"/>
    <property type="molecule type" value="Genomic_DNA"/>
</dbReference>
<keyword evidence="1" id="KW-1133">Transmembrane helix</keyword>
<dbReference type="OrthoDB" id="8480418at2"/>
<evidence type="ECO:0000313" key="2">
    <source>
        <dbReference type="EMBL" id="QDU87284.1"/>
    </source>
</evidence>
<sequence length="274" mass="30260">MNRHTRRRIGSSALLAILIASAACGLRWADHALWRSTVWGGYLLYASVLFLAAYNLRKKLPGAWLGSSAAWLQAHVYVGVATLGLYLLHAGPRVPDGWLEGALAGVYGATFVSGVWGLYLSRSIPPQLRRTGEQYIYERIPGLRQRGHSEGNTAVLAAVSAAGATTLADFYATRLYDYLAQPRGLIYWLRPTGAKRRRLMRELGELARLLSEAESHAAEKLFALLRRKDDLDFHEARQGLLKGWLFVHIALSWSLLTLGALHGVLATAFRGDLP</sequence>
<name>A0A518D724_9BACT</name>
<dbReference type="RefSeq" id="WP_145281254.1">
    <property type="nucleotide sequence ID" value="NZ_CP036291.1"/>
</dbReference>
<feature type="transmembrane region" description="Helical" evidence="1">
    <location>
        <begin position="101"/>
        <end position="120"/>
    </location>
</feature>
<dbReference type="Proteomes" id="UP000317429">
    <property type="component" value="Chromosome"/>
</dbReference>
<keyword evidence="1" id="KW-0812">Transmembrane</keyword>
<organism evidence="2 3">
    <name type="scientific">Pirellulimonas nuda</name>
    <dbReference type="NCBI Taxonomy" id="2528009"/>
    <lineage>
        <taxon>Bacteria</taxon>
        <taxon>Pseudomonadati</taxon>
        <taxon>Planctomycetota</taxon>
        <taxon>Planctomycetia</taxon>
        <taxon>Pirellulales</taxon>
        <taxon>Lacipirellulaceae</taxon>
        <taxon>Pirellulimonas</taxon>
    </lineage>
</organism>
<reference evidence="2 3" key="1">
    <citation type="submission" date="2019-02" db="EMBL/GenBank/DDBJ databases">
        <title>Deep-cultivation of Planctomycetes and their phenomic and genomic characterization uncovers novel biology.</title>
        <authorList>
            <person name="Wiegand S."/>
            <person name="Jogler M."/>
            <person name="Boedeker C."/>
            <person name="Pinto D."/>
            <person name="Vollmers J."/>
            <person name="Rivas-Marin E."/>
            <person name="Kohn T."/>
            <person name="Peeters S.H."/>
            <person name="Heuer A."/>
            <person name="Rast P."/>
            <person name="Oberbeckmann S."/>
            <person name="Bunk B."/>
            <person name="Jeske O."/>
            <person name="Meyerdierks A."/>
            <person name="Storesund J.E."/>
            <person name="Kallscheuer N."/>
            <person name="Luecker S."/>
            <person name="Lage O.M."/>
            <person name="Pohl T."/>
            <person name="Merkel B.J."/>
            <person name="Hornburger P."/>
            <person name="Mueller R.-W."/>
            <person name="Bruemmer F."/>
            <person name="Labrenz M."/>
            <person name="Spormann A.M."/>
            <person name="Op den Camp H."/>
            <person name="Overmann J."/>
            <person name="Amann R."/>
            <person name="Jetten M.S.M."/>
            <person name="Mascher T."/>
            <person name="Medema M.H."/>
            <person name="Devos D.P."/>
            <person name="Kaster A.-K."/>
            <person name="Ovreas L."/>
            <person name="Rohde M."/>
            <person name="Galperin M.Y."/>
            <person name="Jogler C."/>
        </authorList>
    </citation>
    <scope>NUCLEOTIDE SEQUENCE [LARGE SCALE GENOMIC DNA]</scope>
    <source>
        <strain evidence="2 3">Pla175</strain>
    </source>
</reference>
<feature type="transmembrane region" description="Helical" evidence="1">
    <location>
        <begin position="39"/>
        <end position="56"/>
    </location>
</feature>
<keyword evidence="3" id="KW-1185">Reference proteome</keyword>
<feature type="transmembrane region" description="Helical" evidence="1">
    <location>
        <begin position="68"/>
        <end position="89"/>
    </location>
</feature>
<accession>A0A518D724</accession>
<evidence type="ECO:0000256" key="1">
    <source>
        <dbReference type="SAM" id="Phobius"/>
    </source>
</evidence>
<dbReference type="KEGG" id="pnd:Pla175_06430"/>
<evidence type="ECO:0000313" key="3">
    <source>
        <dbReference type="Proteomes" id="UP000317429"/>
    </source>
</evidence>
<protein>
    <submittedName>
        <fullName evidence="2">Uncharacterized protein</fullName>
    </submittedName>
</protein>
<feature type="transmembrane region" description="Helical" evidence="1">
    <location>
        <begin position="244"/>
        <end position="269"/>
    </location>
</feature>
<dbReference type="AlphaFoldDB" id="A0A518D724"/>